<dbReference type="GO" id="GO:0016208">
    <property type="term" value="F:AMP binding"/>
    <property type="evidence" value="ECO:0007669"/>
    <property type="project" value="TreeGrafter"/>
</dbReference>
<evidence type="ECO:0000256" key="8">
    <source>
        <dbReference type="ARBA" id="ARBA00022676"/>
    </source>
</evidence>
<feature type="domain" description="Phosphoribosyltransferase" evidence="12">
    <location>
        <begin position="63"/>
        <end position="169"/>
    </location>
</feature>
<dbReference type="GO" id="GO:0006168">
    <property type="term" value="P:adenine salvage"/>
    <property type="evidence" value="ECO:0007669"/>
    <property type="project" value="InterPro"/>
</dbReference>
<evidence type="ECO:0000256" key="11">
    <source>
        <dbReference type="HAMAP-Rule" id="MF_00004"/>
    </source>
</evidence>
<dbReference type="InterPro" id="IPR050054">
    <property type="entry name" value="UPRTase/APRTase"/>
</dbReference>
<evidence type="ECO:0000256" key="5">
    <source>
        <dbReference type="ARBA" id="ARBA00008391"/>
    </source>
</evidence>
<evidence type="ECO:0000259" key="12">
    <source>
        <dbReference type="Pfam" id="PF00156"/>
    </source>
</evidence>
<gene>
    <name evidence="11" type="primary">apt</name>
    <name evidence="13" type="ORF">BE04_16880</name>
    <name evidence="14" type="ORF">BE18_48220</name>
</gene>
<accession>A0A150T5G9</accession>
<protein>
    <recommendedName>
        <fullName evidence="6 11">Adenine phosphoribosyltransferase</fullName>
        <shortName evidence="11">APRT</shortName>
        <ecNumber evidence="6 11">2.4.2.7</ecNumber>
    </recommendedName>
</protein>
<comment type="function">
    <text evidence="2 11">Catalyzes a salvage reaction resulting in the formation of AMP, that is energically less costly than de novo synthesis.</text>
</comment>
<keyword evidence="8 11" id="KW-0328">Glycosyltransferase</keyword>
<dbReference type="EC" id="2.4.2.7" evidence="6 11"/>
<dbReference type="Gene3D" id="3.40.50.2020">
    <property type="match status" value="1"/>
</dbReference>
<dbReference type="Proteomes" id="UP000075604">
    <property type="component" value="Unassembled WGS sequence"/>
</dbReference>
<evidence type="ECO:0000313" key="15">
    <source>
        <dbReference type="Proteomes" id="UP000075515"/>
    </source>
</evidence>
<dbReference type="EMBL" id="JEMC01002562">
    <property type="protein sequence ID" value="KYF86460.1"/>
    <property type="molecule type" value="Genomic_DNA"/>
</dbReference>
<keyword evidence="10 11" id="KW-0660">Purine salvage</keyword>
<evidence type="ECO:0000256" key="4">
    <source>
        <dbReference type="ARBA" id="ARBA00004659"/>
    </source>
</evidence>
<evidence type="ECO:0000256" key="10">
    <source>
        <dbReference type="ARBA" id="ARBA00022726"/>
    </source>
</evidence>
<comment type="similarity">
    <text evidence="5 11">Belongs to the purine/pyrimidine phosphoribosyltransferase family.</text>
</comment>
<dbReference type="NCBIfam" id="NF002634">
    <property type="entry name" value="PRK02304.1-3"/>
    <property type="match status" value="1"/>
</dbReference>
<comment type="subcellular location">
    <subcellularLocation>
        <location evidence="3 11">Cytoplasm</location>
    </subcellularLocation>
</comment>
<dbReference type="GO" id="GO:0005737">
    <property type="term" value="C:cytoplasm"/>
    <property type="evidence" value="ECO:0007669"/>
    <property type="project" value="UniProtKB-SubCell"/>
</dbReference>
<dbReference type="AlphaFoldDB" id="A0A150T5G9"/>
<comment type="catalytic activity">
    <reaction evidence="1 11">
        <text>AMP + diphosphate = 5-phospho-alpha-D-ribose 1-diphosphate + adenine</text>
        <dbReference type="Rhea" id="RHEA:16609"/>
        <dbReference type="ChEBI" id="CHEBI:16708"/>
        <dbReference type="ChEBI" id="CHEBI:33019"/>
        <dbReference type="ChEBI" id="CHEBI:58017"/>
        <dbReference type="ChEBI" id="CHEBI:456215"/>
        <dbReference type="EC" id="2.4.2.7"/>
    </reaction>
</comment>
<dbReference type="CDD" id="cd06223">
    <property type="entry name" value="PRTases_typeI"/>
    <property type="match status" value="1"/>
</dbReference>
<dbReference type="InterPro" id="IPR029057">
    <property type="entry name" value="PRTase-like"/>
</dbReference>
<evidence type="ECO:0000256" key="3">
    <source>
        <dbReference type="ARBA" id="ARBA00004496"/>
    </source>
</evidence>
<dbReference type="GO" id="GO:0003999">
    <property type="term" value="F:adenine phosphoribosyltransferase activity"/>
    <property type="evidence" value="ECO:0007669"/>
    <property type="project" value="UniProtKB-UniRule"/>
</dbReference>
<dbReference type="InterPro" id="IPR005764">
    <property type="entry name" value="Ade_phspho_trans"/>
</dbReference>
<dbReference type="UniPathway" id="UPA00588">
    <property type="reaction ID" value="UER00646"/>
</dbReference>
<evidence type="ECO:0000313" key="16">
    <source>
        <dbReference type="Proteomes" id="UP000075604"/>
    </source>
</evidence>
<keyword evidence="7 11" id="KW-0963">Cytoplasm</keyword>
<evidence type="ECO:0000313" key="14">
    <source>
        <dbReference type="EMBL" id="KYF86460.1"/>
    </source>
</evidence>
<dbReference type="PANTHER" id="PTHR32315:SF3">
    <property type="entry name" value="ADENINE PHOSPHORIBOSYLTRANSFERASE"/>
    <property type="match status" value="1"/>
</dbReference>
<proteinExistence type="inferred from homology"/>
<evidence type="ECO:0000256" key="1">
    <source>
        <dbReference type="ARBA" id="ARBA00000868"/>
    </source>
</evidence>
<keyword evidence="9 11" id="KW-0808">Transferase</keyword>
<reference evidence="15 16" key="1">
    <citation type="submission" date="2014-02" db="EMBL/GenBank/DDBJ databases">
        <title>The small core and large imbalanced accessory genome model reveals a collaborative survival strategy of Sorangium cellulosum strains in nature.</title>
        <authorList>
            <person name="Han K."/>
            <person name="Peng R."/>
            <person name="Blom J."/>
            <person name="Li Y.-Z."/>
        </authorList>
    </citation>
    <scope>NUCLEOTIDE SEQUENCE [LARGE SCALE GENOMIC DNA]</scope>
    <source>
        <strain evidence="14 15">So0149</strain>
        <strain evidence="13 16">So0157-18</strain>
    </source>
</reference>
<dbReference type="GO" id="GO:0006166">
    <property type="term" value="P:purine ribonucleoside salvage"/>
    <property type="evidence" value="ECO:0007669"/>
    <property type="project" value="UniProtKB-UniRule"/>
</dbReference>
<dbReference type="Pfam" id="PF00156">
    <property type="entry name" value="Pribosyltran"/>
    <property type="match status" value="1"/>
</dbReference>
<dbReference type="NCBIfam" id="NF002636">
    <property type="entry name" value="PRK02304.1-5"/>
    <property type="match status" value="1"/>
</dbReference>
<dbReference type="Proteomes" id="UP000075515">
    <property type="component" value="Unassembled WGS sequence"/>
</dbReference>
<dbReference type="GO" id="GO:0044209">
    <property type="term" value="P:AMP salvage"/>
    <property type="evidence" value="ECO:0007669"/>
    <property type="project" value="UniProtKB-UniRule"/>
</dbReference>
<sequence length="200" mass="21362">MRSPTLGAMFNHDALPSEHALRYLKAHLRNVPDFPKPGILFKDITPLLADPRAFHITLDLLAQRYIGEHVDVVVGVESRGFIFGGALSARLNASFVPVRKPGKLPAATDRVAYALEYGTAELEMHKGSIQPGARVLVVDDLLATGGTASAAAELARKQGGEIAGFAFVVELDFLGGRTLLAQRAGDGARVYSIVRFAAGE</sequence>
<dbReference type="HAMAP" id="MF_00004">
    <property type="entry name" value="Aden_phosphoribosyltr"/>
    <property type="match status" value="1"/>
</dbReference>
<dbReference type="EMBL" id="JELX01004360">
    <property type="protein sequence ID" value="KYF48654.1"/>
    <property type="molecule type" value="Genomic_DNA"/>
</dbReference>
<dbReference type="FunFam" id="3.40.50.2020:FF:000021">
    <property type="entry name" value="Adenine phosphoribosyltransferase"/>
    <property type="match status" value="1"/>
</dbReference>
<comment type="pathway">
    <text evidence="4 11">Purine metabolism; AMP biosynthesis via salvage pathway; AMP from adenine: step 1/1.</text>
</comment>
<comment type="caution">
    <text evidence="13">The sequence shown here is derived from an EMBL/GenBank/DDBJ whole genome shotgun (WGS) entry which is preliminary data.</text>
</comment>
<evidence type="ECO:0000256" key="7">
    <source>
        <dbReference type="ARBA" id="ARBA00022490"/>
    </source>
</evidence>
<evidence type="ECO:0000256" key="6">
    <source>
        <dbReference type="ARBA" id="ARBA00011893"/>
    </source>
</evidence>
<dbReference type="InterPro" id="IPR000836">
    <property type="entry name" value="PRTase_dom"/>
</dbReference>
<name>A0A150T5G9_SORCE</name>
<dbReference type="GO" id="GO:0002055">
    <property type="term" value="F:adenine binding"/>
    <property type="evidence" value="ECO:0007669"/>
    <property type="project" value="TreeGrafter"/>
</dbReference>
<dbReference type="NCBIfam" id="TIGR01090">
    <property type="entry name" value="apt"/>
    <property type="match status" value="1"/>
</dbReference>
<dbReference type="SUPFAM" id="SSF53271">
    <property type="entry name" value="PRTase-like"/>
    <property type="match status" value="1"/>
</dbReference>
<evidence type="ECO:0000256" key="9">
    <source>
        <dbReference type="ARBA" id="ARBA00022679"/>
    </source>
</evidence>
<organism evidence="13 16">
    <name type="scientific">Sorangium cellulosum</name>
    <name type="common">Polyangium cellulosum</name>
    <dbReference type="NCBI Taxonomy" id="56"/>
    <lineage>
        <taxon>Bacteria</taxon>
        <taxon>Pseudomonadati</taxon>
        <taxon>Myxococcota</taxon>
        <taxon>Polyangia</taxon>
        <taxon>Polyangiales</taxon>
        <taxon>Polyangiaceae</taxon>
        <taxon>Sorangium</taxon>
    </lineage>
</organism>
<comment type="subunit">
    <text evidence="11">Homodimer.</text>
</comment>
<evidence type="ECO:0000313" key="13">
    <source>
        <dbReference type="EMBL" id="KYF48654.1"/>
    </source>
</evidence>
<dbReference type="PANTHER" id="PTHR32315">
    <property type="entry name" value="ADENINE PHOSPHORIBOSYLTRANSFERASE"/>
    <property type="match status" value="1"/>
</dbReference>
<evidence type="ECO:0000256" key="2">
    <source>
        <dbReference type="ARBA" id="ARBA00003968"/>
    </source>
</evidence>